<evidence type="ECO:0000256" key="5">
    <source>
        <dbReference type="ARBA" id="ARBA00022777"/>
    </source>
</evidence>
<dbReference type="PANTHER" id="PTHR43289">
    <property type="entry name" value="MITOGEN-ACTIVATED PROTEIN KINASE KINASE KINASE 20-RELATED"/>
    <property type="match status" value="1"/>
</dbReference>
<dbReference type="InterPro" id="IPR000719">
    <property type="entry name" value="Prot_kinase_dom"/>
</dbReference>
<dbReference type="Gene3D" id="1.10.510.10">
    <property type="entry name" value="Transferase(Phosphotransferase) domain 1"/>
    <property type="match status" value="1"/>
</dbReference>
<comment type="caution">
    <text evidence="10">The sequence shown here is derived from an EMBL/GenBank/DDBJ whole genome shotgun (WGS) entry which is preliminary data.</text>
</comment>
<dbReference type="Proteomes" id="UP000540656">
    <property type="component" value="Unassembled WGS sequence"/>
</dbReference>
<evidence type="ECO:0000256" key="8">
    <source>
        <dbReference type="SAM" id="MobiDB-lite"/>
    </source>
</evidence>
<dbReference type="PROSITE" id="PS00107">
    <property type="entry name" value="PROTEIN_KINASE_ATP"/>
    <property type="match status" value="1"/>
</dbReference>
<accession>A0A7Y9S114</accession>
<dbReference type="PROSITE" id="PS00108">
    <property type="entry name" value="PROTEIN_KINASE_ST"/>
    <property type="match status" value="1"/>
</dbReference>
<evidence type="ECO:0000313" key="10">
    <source>
        <dbReference type="EMBL" id="NYG59191.1"/>
    </source>
</evidence>
<feature type="domain" description="Protein kinase" evidence="9">
    <location>
        <begin position="17"/>
        <end position="274"/>
    </location>
</feature>
<feature type="region of interest" description="Disordered" evidence="8">
    <location>
        <begin position="333"/>
        <end position="444"/>
    </location>
</feature>
<keyword evidence="4 7" id="KW-0547">Nucleotide-binding</keyword>
<dbReference type="Pfam" id="PF00069">
    <property type="entry name" value="Pkinase"/>
    <property type="match status" value="1"/>
</dbReference>
<keyword evidence="2 10" id="KW-0723">Serine/threonine-protein kinase</keyword>
<feature type="compositionally biased region" description="Basic and acidic residues" evidence="8">
    <location>
        <begin position="586"/>
        <end position="597"/>
    </location>
</feature>
<evidence type="ECO:0000256" key="2">
    <source>
        <dbReference type="ARBA" id="ARBA00022527"/>
    </source>
</evidence>
<dbReference type="GO" id="GO:0004674">
    <property type="term" value="F:protein serine/threonine kinase activity"/>
    <property type="evidence" value="ECO:0007669"/>
    <property type="project" value="UniProtKB-KW"/>
</dbReference>
<evidence type="ECO:0000256" key="3">
    <source>
        <dbReference type="ARBA" id="ARBA00022679"/>
    </source>
</evidence>
<dbReference type="PROSITE" id="PS50011">
    <property type="entry name" value="PROTEIN_KINASE_DOM"/>
    <property type="match status" value="1"/>
</dbReference>
<dbReference type="RefSeq" id="WP_179502267.1">
    <property type="nucleotide sequence ID" value="NZ_JACCAA010000001.1"/>
</dbReference>
<name>A0A7Y9S114_9ACTN</name>
<gene>
    <name evidence="10" type="ORF">BJ980_002114</name>
</gene>
<sequence length="597" mass="62977">MTVVIRLPGAGERFGRYQLVSKLGQGGMGVVYAARDTSLGRDVALKLVAPQHASDEGFRLRFSHEAATLARLESPHIVRIYDYGEQDGVLFLVTQLVEGGDLSALIRRTGPLSPGQAVGVVVQVLEGLVDAHAVNVVHRDVKPANVLLRGSGSDLEAFLCDFGIATVPGAELSRTGTLAGSLPYMAPERHQGVEAGAGGDVYAAGCLLWFALTGAAPYAGTDVEMAMAHLQAPIRQLPGKDKFSSAMNEVLRVAMAKDPRKRYPSAMAMLTDLLKVGALAPDAVALPGNTSLRQELNLGVSRRRRYLPAAVAALATAGVLVSTLLVGGAIGGPSEDPTRSGALSLPTGASGTGGDVLGSDDVKLREDPTQDEPGGSRNEGAAPGGDVGDTVQGGEGGAPGEPTTTLRPGTKKSAGTTRSSAPKPRTSSSASRAPATTAPPPKPITCWNGVKAYRIADCPRPTGRKGATWIFPVLGRMTCRKVSFGNAAEAWRCPYGKSNHITVARWHNRDRAVSYYRNYITINYHREAWTVDGVTRGSRFMGRRKASGNVRYTNVKMYSALPWTVSVDASSTDARSNGIKKVGGTRRPEYLKGRPTG</sequence>
<dbReference type="InterPro" id="IPR008271">
    <property type="entry name" value="Ser/Thr_kinase_AS"/>
</dbReference>
<evidence type="ECO:0000256" key="6">
    <source>
        <dbReference type="ARBA" id="ARBA00022840"/>
    </source>
</evidence>
<dbReference type="Gene3D" id="3.30.200.20">
    <property type="entry name" value="Phosphorylase Kinase, domain 1"/>
    <property type="match status" value="1"/>
</dbReference>
<evidence type="ECO:0000259" key="9">
    <source>
        <dbReference type="PROSITE" id="PS50011"/>
    </source>
</evidence>
<keyword evidence="3" id="KW-0808">Transferase</keyword>
<reference evidence="10 11" key="1">
    <citation type="submission" date="2020-07" db="EMBL/GenBank/DDBJ databases">
        <title>Sequencing the genomes of 1000 actinobacteria strains.</title>
        <authorList>
            <person name="Klenk H.-P."/>
        </authorList>
    </citation>
    <scope>NUCLEOTIDE SEQUENCE [LARGE SCALE GENOMIC DNA]</scope>
    <source>
        <strain evidence="10 11">DSM 23819</strain>
    </source>
</reference>
<proteinExistence type="predicted"/>
<keyword evidence="5 10" id="KW-0418">Kinase</keyword>
<dbReference type="PANTHER" id="PTHR43289:SF6">
    <property type="entry name" value="SERINE_THREONINE-PROTEIN KINASE NEKL-3"/>
    <property type="match status" value="1"/>
</dbReference>
<dbReference type="InterPro" id="IPR011009">
    <property type="entry name" value="Kinase-like_dom_sf"/>
</dbReference>
<evidence type="ECO:0000313" key="11">
    <source>
        <dbReference type="Proteomes" id="UP000540656"/>
    </source>
</evidence>
<feature type="compositionally biased region" description="Low complexity" evidence="8">
    <location>
        <begin position="416"/>
        <end position="436"/>
    </location>
</feature>
<feature type="compositionally biased region" description="Gly residues" evidence="8">
    <location>
        <begin position="382"/>
        <end position="399"/>
    </location>
</feature>
<dbReference type="InterPro" id="IPR017441">
    <property type="entry name" value="Protein_kinase_ATP_BS"/>
</dbReference>
<feature type="region of interest" description="Disordered" evidence="8">
    <location>
        <begin position="574"/>
        <end position="597"/>
    </location>
</feature>
<organism evidence="10 11">
    <name type="scientific">Nocardioides daedukensis</name>
    <dbReference type="NCBI Taxonomy" id="634462"/>
    <lineage>
        <taxon>Bacteria</taxon>
        <taxon>Bacillati</taxon>
        <taxon>Actinomycetota</taxon>
        <taxon>Actinomycetes</taxon>
        <taxon>Propionibacteriales</taxon>
        <taxon>Nocardioidaceae</taxon>
        <taxon>Nocardioides</taxon>
    </lineage>
</organism>
<dbReference type="AlphaFoldDB" id="A0A7Y9S114"/>
<protein>
    <recommendedName>
        <fullName evidence="1">non-specific serine/threonine protein kinase</fullName>
        <ecNumber evidence="1">2.7.11.1</ecNumber>
    </recommendedName>
</protein>
<dbReference type="EC" id="2.7.11.1" evidence="1"/>
<dbReference type="SUPFAM" id="SSF56112">
    <property type="entry name" value="Protein kinase-like (PK-like)"/>
    <property type="match status" value="1"/>
</dbReference>
<feature type="binding site" evidence="7">
    <location>
        <position position="46"/>
    </location>
    <ligand>
        <name>ATP</name>
        <dbReference type="ChEBI" id="CHEBI:30616"/>
    </ligand>
</feature>
<evidence type="ECO:0000256" key="1">
    <source>
        <dbReference type="ARBA" id="ARBA00012513"/>
    </source>
</evidence>
<dbReference type="EMBL" id="JACCAA010000001">
    <property type="protein sequence ID" value="NYG59191.1"/>
    <property type="molecule type" value="Genomic_DNA"/>
</dbReference>
<keyword evidence="6 7" id="KW-0067">ATP-binding</keyword>
<evidence type="ECO:0000256" key="7">
    <source>
        <dbReference type="PROSITE-ProRule" id="PRU10141"/>
    </source>
</evidence>
<dbReference type="GO" id="GO:0005524">
    <property type="term" value="F:ATP binding"/>
    <property type="evidence" value="ECO:0007669"/>
    <property type="project" value="UniProtKB-UniRule"/>
</dbReference>
<evidence type="ECO:0000256" key="4">
    <source>
        <dbReference type="ARBA" id="ARBA00022741"/>
    </source>
</evidence>
<dbReference type="CDD" id="cd14014">
    <property type="entry name" value="STKc_PknB_like"/>
    <property type="match status" value="1"/>
</dbReference>
<dbReference type="SMART" id="SM00220">
    <property type="entry name" value="S_TKc"/>
    <property type="match status" value="1"/>
</dbReference>
<keyword evidence="11" id="KW-1185">Reference proteome</keyword>